<comment type="caution">
    <text evidence="2">The sequence shown here is derived from an EMBL/GenBank/DDBJ whole genome shotgun (WGS) entry which is preliminary data.</text>
</comment>
<dbReference type="Pfam" id="PF00583">
    <property type="entry name" value="Acetyltransf_1"/>
    <property type="match status" value="1"/>
</dbReference>
<dbReference type="InterPro" id="IPR000182">
    <property type="entry name" value="GNAT_dom"/>
</dbReference>
<evidence type="ECO:0000313" key="2">
    <source>
        <dbReference type="EMBL" id="GAA3974356.1"/>
    </source>
</evidence>
<dbReference type="SUPFAM" id="SSF55729">
    <property type="entry name" value="Acyl-CoA N-acyltransferases (Nat)"/>
    <property type="match status" value="1"/>
</dbReference>
<dbReference type="InterPro" id="IPR016181">
    <property type="entry name" value="Acyl_CoA_acyltransferase"/>
</dbReference>
<accession>A0ABP7Q0G8</accession>
<dbReference type="Proteomes" id="UP001501337">
    <property type="component" value="Unassembled WGS sequence"/>
</dbReference>
<dbReference type="EMBL" id="BAABBO010000018">
    <property type="protein sequence ID" value="GAA3974356.1"/>
    <property type="molecule type" value="Genomic_DNA"/>
</dbReference>
<evidence type="ECO:0000259" key="1">
    <source>
        <dbReference type="Pfam" id="PF00583"/>
    </source>
</evidence>
<dbReference type="CDD" id="cd04301">
    <property type="entry name" value="NAT_SF"/>
    <property type="match status" value="1"/>
</dbReference>
<gene>
    <name evidence="2" type="ORF">GCM10022278_34280</name>
</gene>
<protein>
    <recommendedName>
        <fullName evidence="1">N-acetyltransferase domain-containing protein</fullName>
    </recommendedName>
</protein>
<reference evidence="3" key="1">
    <citation type="journal article" date="2019" name="Int. J. Syst. Evol. Microbiol.">
        <title>The Global Catalogue of Microorganisms (GCM) 10K type strain sequencing project: providing services to taxonomists for standard genome sequencing and annotation.</title>
        <authorList>
            <consortium name="The Broad Institute Genomics Platform"/>
            <consortium name="The Broad Institute Genome Sequencing Center for Infectious Disease"/>
            <person name="Wu L."/>
            <person name="Ma J."/>
        </authorList>
    </citation>
    <scope>NUCLEOTIDE SEQUENCE [LARGE SCALE GENOMIC DNA]</scope>
    <source>
        <strain evidence="3">JCM 17555</strain>
    </source>
</reference>
<keyword evidence="3" id="KW-1185">Reference proteome</keyword>
<name>A0ABP7Q0G8_9GAMM</name>
<sequence length="93" mass="10689">MLFIWQVAVHESARGQKLASRMLEEILGRTQCSQVTELQTTITKNNEASWSLFQRLAKNLDAPLNTSVMFDRKTHFDDRHDTEMLVSIGPFAH</sequence>
<evidence type="ECO:0000313" key="3">
    <source>
        <dbReference type="Proteomes" id="UP001501337"/>
    </source>
</evidence>
<organism evidence="2 3">
    <name type="scientific">Allohahella marinimesophila</name>
    <dbReference type="NCBI Taxonomy" id="1054972"/>
    <lineage>
        <taxon>Bacteria</taxon>
        <taxon>Pseudomonadati</taxon>
        <taxon>Pseudomonadota</taxon>
        <taxon>Gammaproteobacteria</taxon>
        <taxon>Oceanospirillales</taxon>
        <taxon>Hahellaceae</taxon>
        <taxon>Allohahella</taxon>
    </lineage>
</organism>
<proteinExistence type="predicted"/>
<dbReference type="Gene3D" id="3.40.630.30">
    <property type="match status" value="1"/>
</dbReference>
<feature type="domain" description="N-acetyltransferase" evidence="1">
    <location>
        <begin position="3"/>
        <end position="56"/>
    </location>
</feature>